<dbReference type="PROSITE" id="PS50237">
    <property type="entry name" value="HECT"/>
    <property type="match status" value="1"/>
</dbReference>
<dbReference type="SUPFAM" id="SSF56204">
    <property type="entry name" value="Hect, E3 ligase catalytic domain"/>
    <property type="match status" value="1"/>
</dbReference>
<proteinExistence type="predicted"/>
<reference evidence="4" key="1">
    <citation type="submission" date="2021-02" db="EMBL/GenBank/DDBJ databases">
        <authorList>
            <person name="Nowell W R."/>
        </authorList>
    </citation>
    <scope>NUCLEOTIDE SEQUENCE</scope>
</reference>
<dbReference type="OrthoDB" id="8068875at2759"/>
<dbReference type="Proteomes" id="UP000663834">
    <property type="component" value="Unassembled WGS sequence"/>
</dbReference>
<dbReference type="InterPro" id="IPR042469">
    <property type="entry name" value="HECTD3"/>
</dbReference>
<keyword evidence="1 2" id="KW-0833">Ubl conjugation pathway</keyword>
<evidence type="ECO:0000313" key="4">
    <source>
        <dbReference type="EMBL" id="CAF1686167.1"/>
    </source>
</evidence>
<dbReference type="GO" id="GO:0004842">
    <property type="term" value="F:ubiquitin-protein transferase activity"/>
    <property type="evidence" value="ECO:0007669"/>
    <property type="project" value="InterPro"/>
</dbReference>
<dbReference type="PANTHER" id="PTHR46654">
    <property type="entry name" value="E3 UBIQUITIN-PROTEIN LIGASE HECTD3"/>
    <property type="match status" value="1"/>
</dbReference>
<dbReference type="InterPro" id="IPR000569">
    <property type="entry name" value="HECT_dom"/>
</dbReference>
<dbReference type="Pfam" id="PF00632">
    <property type="entry name" value="HECT"/>
    <property type="match status" value="1"/>
</dbReference>
<protein>
    <recommendedName>
        <fullName evidence="3">HECT domain-containing protein</fullName>
    </recommendedName>
</protein>
<dbReference type="EMBL" id="CAJNOW010022036">
    <property type="protein sequence ID" value="CAF1686167.1"/>
    <property type="molecule type" value="Genomic_DNA"/>
</dbReference>
<dbReference type="SMART" id="SM00119">
    <property type="entry name" value="HECTc"/>
    <property type="match status" value="1"/>
</dbReference>
<evidence type="ECO:0000259" key="3">
    <source>
        <dbReference type="PROSITE" id="PS50237"/>
    </source>
</evidence>
<dbReference type="Gene3D" id="3.30.2160.10">
    <property type="entry name" value="Hect, E3 ligase catalytic domain"/>
    <property type="match status" value="1"/>
</dbReference>
<dbReference type="Gene3D" id="3.30.2410.10">
    <property type="entry name" value="Hect, E3 ligase catalytic domain"/>
    <property type="match status" value="1"/>
</dbReference>
<dbReference type="InterPro" id="IPR035983">
    <property type="entry name" value="Hect_E3_ubiquitin_ligase"/>
</dbReference>
<gene>
    <name evidence="4" type="ORF">KQP761_LOCUS38620</name>
</gene>
<feature type="domain" description="HECT" evidence="3">
    <location>
        <begin position="1240"/>
        <end position="1508"/>
    </location>
</feature>
<evidence type="ECO:0000256" key="1">
    <source>
        <dbReference type="ARBA" id="ARBA00022786"/>
    </source>
</evidence>
<sequence>MKSLLLLSAVKENNSIPIIQDNVLQTIETAVTLTMEQNQDNESIFHEELHNFVCSNVHKKEKFQSDELVHCLIKQHERAITRLIIYRFIDSFIKKVFEIEDEKERIWAILTVYLPYLRKANVNWSFLENIAATNNELKDEIRNTYYSIIQTVLLFILRSKRRERNIFNLLNLSYTSVDMHFLQQHQFIEHLFKSYVHFSDGKEVENSTILHQKLIAYNWFRLYVLNVCNNIQNEELSFHKLILNELKELRKLKEGLPIDARDDVVDFVECRNHSLNSSSIAWFIYGTTKHKTLKFGIELYTNQLLTLLLRCVHLHEFVRSKCATMDFIEELLYIYRHCQNRATIVLALKILRNLLPLLPETNDGVTSSKMNNLLMKFLFSIDNSENSQEILVEIATESIYIYRTIMSCKLSPWQVMATNIVIDSITVTLNNIDWTSFETINTQRWNYLLASLYILDGYIQPFSLGSTVRIYTKEEKTRYDLGVIIDMNTQKESCHFIQYLRDNKMAEIRIDKLEVNVDVDSPNLLDVPTNHSAVQLYGNQSYLVLKKSSRMWHNYALILDGLVSTFPTKGQRLSLVLLNAEENVFITSEVSRLGSAVDRDKLEYLYNTSQLDSKDTIASVTELVLTHWNDLQREQASIIEEETEKQDYCLRRVFKGFDLNYNFTEWIRDKSSIPQETDTTYQLLDLSNLEQDQTAFPTIFSQSTKIKKFLRYLHKNFSHKQYLDSRIACEHGLIFIYVSYTILNMFKIWTSTSSHRFPLERFGDYPFITKLLQSIEYHYMHTNVRVENSMNTANILLKSILEDEILSHKFPFIDHLKQNIITEAIRYLLKVSSSGHEPDDEPILNFIFKTLNIFVELITYRSTMKQNEIDTLMQLLFPEPLINIIFDLFLFVPIHQAKIFITYLFVTLMKKNKQFHTSEHIKYFMSQLCIELLSNPKSITNRTIKTLQTYILDFVYLDLMRGSREEFEMKLSKFPEQFQELSMIIDIINAIMDETKCSKFPAMMFVQSSNVLNKASQFTLDEITISNSHFDNMFDLQLINLRNEDELIEHSFTEFIETLPISFQRYPSLVNIPVVYIQNRAKLFYILEIFVEKNLVLLDLNLASDKSVFTDKIRAIKSYLSRRRRFKWFEQSLCQTKQNSSSNPTVIFDVLKASIRDSDGQNSLFYQGYEQLHENAHLLFRTRDQRLWRTNYIGMHSADQVGPYRDSITGQMNIGLNRDQWIPNVFPLNQSIPIEIVKQYRFIGQLMGMAIRNKNYLDLKFPALLWKQLLGEEITVKDIEAIDIQSFAIIKKIESIIAENQPLFDDMNDLRFEIMSSAEYMYELMPDGKAIRVTLNNFKEYCIRYREYHFNEFRRQIEYNRQGICSIVPNSFMAFLTVNELEDAVCRKGHIDIELLKRNTQYSNCKSDTPFIQQFSKILSEMFNEEQKKLCLKFVWGTNTFPSFDEEFTQKFSINVLTNRASCKLDRTLPKSRTCSFALHLPVYSSIEIMHERLNYAMTHCSNVDADG</sequence>
<dbReference type="Gene3D" id="3.90.1750.10">
    <property type="entry name" value="Hect, E3 ligase catalytic domains"/>
    <property type="match status" value="1"/>
</dbReference>
<comment type="caution">
    <text evidence="4">The sequence shown here is derived from an EMBL/GenBank/DDBJ whole genome shotgun (WGS) entry which is preliminary data.</text>
</comment>
<name>A0A816HD80_9BILA</name>
<evidence type="ECO:0000256" key="2">
    <source>
        <dbReference type="PROSITE-ProRule" id="PRU00104"/>
    </source>
</evidence>
<dbReference type="PANTHER" id="PTHR46654:SF1">
    <property type="entry name" value="E3 UBIQUITIN-PROTEIN LIGASE HECTD3"/>
    <property type="match status" value="1"/>
</dbReference>
<accession>A0A816HD80</accession>
<feature type="active site" description="Glycyl thioester intermediate" evidence="2">
    <location>
        <position position="1475"/>
    </location>
</feature>
<organism evidence="4 5">
    <name type="scientific">Rotaria magnacalcarata</name>
    <dbReference type="NCBI Taxonomy" id="392030"/>
    <lineage>
        <taxon>Eukaryota</taxon>
        <taxon>Metazoa</taxon>
        <taxon>Spiralia</taxon>
        <taxon>Gnathifera</taxon>
        <taxon>Rotifera</taxon>
        <taxon>Eurotatoria</taxon>
        <taxon>Bdelloidea</taxon>
        <taxon>Philodinida</taxon>
        <taxon>Philodinidae</taxon>
        <taxon>Rotaria</taxon>
    </lineage>
</organism>
<evidence type="ECO:0000313" key="5">
    <source>
        <dbReference type="Proteomes" id="UP000663834"/>
    </source>
</evidence>